<evidence type="ECO:0000313" key="2">
    <source>
        <dbReference type="EMBL" id="PTD13463.1"/>
    </source>
</evidence>
<reference evidence="3" key="2">
    <citation type="submission" date="2020-11" db="EMBL/GenBank/DDBJ databases">
        <title>The chromosome-scale genome resource for two endophytic Fusarium species: F. culmorum and F. pseudograminearum.</title>
        <authorList>
            <person name="Yuan Z."/>
        </authorList>
    </citation>
    <scope>NUCLEOTIDE SEQUENCE</scope>
    <source>
        <strain evidence="3">Class2-1B</strain>
    </source>
</reference>
<evidence type="ECO:0000313" key="3">
    <source>
        <dbReference type="EMBL" id="QPC66223.1"/>
    </source>
</evidence>
<name>A0A2T4HCF2_FUSCU</name>
<organism evidence="2 4">
    <name type="scientific">Fusarium culmorum</name>
    <dbReference type="NCBI Taxonomy" id="5516"/>
    <lineage>
        <taxon>Eukaryota</taxon>
        <taxon>Fungi</taxon>
        <taxon>Dikarya</taxon>
        <taxon>Ascomycota</taxon>
        <taxon>Pezizomycotina</taxon>
        <taxon>Sordariomycetes</taxon>
        <taxon>Hypocreomycetidae</taxon>
        <taxon>Hypocreales</taxon>
        <taxon>Nectriaceae</taxon>
        <taxon>Fusarium</taxon>
    </lineage>
</organism>
<dbReference type="Proteomes" id="UP000663297">
    <property type="component" value="Chromosome 4"/>
</dbReference>
<evidence type="ECO:0000256" key="1">
    <source>
        <dbReference type="SAM" id="MobiDB-lite"/>
    </source>
</evidence>
<dbReference type="OrthoDB" id="5051518at2759"/>
<reference evidence="2 4" key="1">
    <citation type="submission" date="2018-02" db="EMBL/GenBank/DDBJ databases">
        <title>Fusarium culmorum secondary metabolites in fungal-bacterial-plant interactions.</title>
        <authorList>
            <person name="Schmidt R."/>
        </authorList>
    </citation>
    <scope>NUCLEOTIDE SEQUENCE [LARGE SCALE GENOMIC DNA]</scope>
    <source>
        <strain evidence="2 4">PV</strain>
    </source>
</reference>
<dbReference type="EMBL" id="PVEM01000001">
    <property type="protein sequence ID" value="PTD13463.1"/>
    <property type="molecule type" value="Genomic_DNA"/>
</dbReference>
<feature type="compositionally biased region" description="Low complexity" evidence="1">
    <location>
        <begin position="168"/>
        <end position="181"/>
    </location>
</feature>
<feature type="compositionally biased region" description="Polar residues" evidence="1">
    <location>
        <begin position="7"/>
        <end position="20"/>
    </location>
</feature>
<dbReference type="Proteomes" id="UP000241587">
    <property type="component" value="Unassembled WGS sequence"/>
</dbReference>
<protein>
    <submittedName>
        <fullName evidence="2">Uncharacterized protein</fullName>
    </submittedName>
</protein>
<evidence type="ECO:0000313" key="4">
    <source>
        <dbReference type="Proteomes" id="UP000241587"/>
    </source>
</evidence>
<dbReference type="OMA" id="LMEACEP"/>
<gene>
    <name evidence="2" type="ORF">FCULG_00003150</name>
    <name evidence="3" type="ORF">HYE67_008454</name>
</gene>
<dbReference type="AlphaFoldDB" id="A0A2T4HCF2"/>
<feature type="region of interest" description="Disordered" evidence="1">
    <location>
        <begin position="1"/>
        <end position="20"/>
    </location>
</feature>
<sequence length="254" mass="28346">MSLIHPAQQQFDNMNPNPSDSQDLECSFIWILDQKRKLNRITHSTSDAPALGKYKAFRHRVLYSEALCDKPMWWSFSSEETMGNEAQWLEVGYALGQLDTVVEAESEIVGRENVILVGIEEGCAVGLMYLMEACEPLGAFCGCRLRIPLRSDISFIGEFDLEVEESNTYTTTGEPETPMTTAHSPEPVSASSQSGSVNNLFDNVPAEVPDQSPKAKLARLGLFLRRLRQKPDYCTLNFCAKTAINTPVFLTRTP</sequence>
<feature type="region of interest" description="Disordered" evidence="1">
    <location>
        <begin position="167"/>
        <end position="195"/>
    </location>
</feature>
<dbReference type="EMBL" id="CP064750">
    <property type="protein sequence ID" value="QPC66223.1"/>
    <property type="molecule type" value="Genomic_DNA"/>
</dbReference>
<keyword evidence="4" id="KW-1185">Reference proteome</keyword>
<proteinExistence type="predicted"/>
<accession>A0A2T4HCF2</accession>